<sequence length="192" mass="21135">MMVRTRSASMAKGKAKLCQPPMRASPRLTALRSNIAVQIPTPTPEVPVKEAITSTLPPKKRQNFRMVGEISSIKDTRIPCRRFRRLAVLYSVTKPVSEEKVVIEISDDSVQKEDTNLEQNEALTVAKGGDGEDLPRNDVYDALCAMLDAESGNEDEDIHGQWDLDSVLDNWARVELDVGPAGPDQGPPLAEI</sequence>
<organism evidence="2 3">
    <name type="scientific">Stylosanthes scabra</name>
    <dbReference type="NCBI Taxonomy" id="79078"/>
    <lineage>
        <taxon>Eukaryota</taxon>
        <taxon>Viridiplantae</taxon>
        <taxon>Streptophyta</taxon>
        <taxon>Embryophyta</taxon>
        <taxon>Tracheophyta</taxon>
        <taxon>Spermatophyta</taxon>
        <taxon>Magnoliopsida</taxon>
        <taxon>eudicotyledons</taxon>
        <taxon>Gunneridae</taxon>
        <taxon>Pentapetalae</taxon>
        <taxon>rosids</taxon>
        <taxon>fabids</taxon>
        <taxon>Fabales</taxon>
        <taxon>Fabaceae</taxon>
        <taxon>Papilionoideae</taxon>
        <taxon>50 kb inversion clade</taxon>
        <taxon>dalbergioids sensu lato</taxon>
        <taxon>Dalbergieae</taxon>
        <taxon>Pterocarpus clade</taxon>
        <taxon>Stylosanthes</taxon>
    </lineage>
</organism>
<dbReference type="Proteomes" id="UP001341840">
    <property type="component" value="Unassembled WGS sequence"/>
</dbReference>
<dbReference type="EMBL" id="JASCZI010241701">
    <property type="protein sequence ID" value="MED6205269.1"/>
    <property type="molecule type" value="Genomic_DNA"/>
</dbReference>
<evidence type="ECO:0000256" key="1">
    <source>
        <dbReference type="SAM" id="MobiDB-lite"/>
    </source>
</evidence>
<comment type="caution">
    <text evidence="2">The sequence shown here is derived from an EMBL/GenBank/DDBJ whole genome shotgun (WGS) entry which is preliminary data.</text>
</comment>
<name>A0ABU6Y5K3_9FABA</name>
<evidence type="ECO:0000313" key="3">
    <source>
        <dbReference type="Proteomes" id="UP001341840"/>
    </source>
</evidence>
<protein>
    <submittedName>
        <fullName evidence="2">Uncharacterized protein</fullName>
    </submittedName>
</protein>
<keyword evidence="3" id="KW-1185">Reference proteome</keyword>
<feature type="region of interest" description="Disordered" evidence="1">
    <location>
        <begin position="1"/>
        <end position="20"/>
    </location>
</feature>
<reference evidence="2 3" key="1">
    <citation type="journal article" date="2023" name="Plants (Basel)">
        <title>Bridging the Gap: Combining Genomics and Transcriptomics Approaches to Understand Stylosanthes scabra, an Orphan Legume from the Brazilian Caatinga.</title>
        <authorList>
            <person name="Ferreira-Neto J.R.C."/>
            <person name="da Silva M.D."/>
            <person name="Binneck E."/>
            <person name="de Melo N.F."/>
            <person name="da Silva R.H."/>
            <person name="de Melo A.L.T.M."/>
            <person name="Pandolfi V."/>
            <person name="Bustamante F.O."/>
            <person name="Brasileiro-Vidal A.C."/>
            <person name="Benko-Iseppon A.M."/>
        </authorList>
    </citation>
    <scope>NUCLEOTIDE SEQUENCE [LARGE SCALE GENOMIC DNA]</scope>
    <source>
        <tissue evidence="2">Leaves</tissue>
    </source>
</reference>
<accession>A0ABU6Y5K3</accession>
<evidence type="ECO:0000313" key="2">
    <source>
        <dbReference type="EMBL" id="MED6205269.1"/>
    </source>
</evidence>
<gene>
    <name evidence="2" type="ORF">PIB30_016252</name>
</gene>
<proteinExistence type="predicted"/>